<dbReference type="InterPro" id="IPR036615">
    <property type="entry name" value="Mur_ligase_C_dom_sf"/>
</dbReference>
<dbReference type="NCBIfam" id="TIGR01499">
    <property type="entry name" value="folC"/>
    <property type="match status" value="1"/>
</dbReference>
<evidence type="ECO:0000256" key="6">
    <source>
        <dbReference type="ARBA" id="ARBA00022741"/>
    </source>
</evidence>
<evidence type="ECO:0000256" key="5">
    <source>
        <dbReference type="ARBA" id="ARBA00022723"/>
    </source>
</evidence>
<comment type="caution">
    <text evidence="13">The sequence shown here is derived from an EMBL/GenBank/DDBJ whole genome shotgun (WGS) entry which is preliminary data.</text>
</comment>
<gene>
    <name evidence="13" type="ORF">F6S87_05625</name>
</gene>
<dbReference type="GO" id="GO:0008841">
    <property type="term" value="F:dihydrofolate synthase activity"/>
    <property type="evidence" value="ECO:0007669"/>
    <property type="project" value="TreeGrafter"/>
</dbReference>
<dbReference type="InterPro" id="IPR001645">
    <property type="entry name" value="Folylpolyglutamate_synth"/>
</dbReference>
<dbReference type="RefSeq" id="WP_163227852.1">
    <property type="nucleotide sequence ID" value="NZ_VYSG01000002.1"/>
</dbReference>
<evidence type="ECO:0000256" key="9">
    <source>
        <dbReference type="ARBA" id="ARBA00030592"/>
    </source>
</evidence>
<evidence type="ECO:0000313" key="14">
    <source>
        <dbReference type="Proteomes" id="UP000469292"/>
    </source>
</evidence>
<dbReference type="InterPro" id="IPR036565">
    <property type="entry name" value="Mur-like_cat_sf"/>
</dbReference>
<reference evidence="13 14" key="1">
    <citation type="submission" date="2019-09" db="EMBL/GenBank/DDBJ databases">
        <title>Phylogenetic characterization of a novel taxon of the genus Bifidobacterium: Bifidobacterium choloepi sp. nov.</title>
        <authorList>
            <person name="Modesto M."/>
            <person name="Satti M."/>
        </authorList>
    </citation>
    <scope>NUCLEOTIDE SEQUENCE [LARGE SCALE GENOMIC DNA]</scope>
    <source>
        <strain evidence="13 14">BRDM6</strain>
    </source>
</reference>
<dbReference type="Gene3D" id="3.90.190.20">
    <property type="entry name" value="Mur ligase, C-terminal domain"/>
    <property type="match status" value="1"/>
</dbReference>
<evidence type="ECO:0000256" key="11">
    <source>
        <dbReference type="SAM" id="MobiDB-lite"/>
    </source>
</evidence>
<dbReference type="PROSITE" id="PS01012">
    <property type="entry name" value="FOLYLPOLYGLU_SYNT_2"/>
    <property type="match status" value="1"/>
</dbReference>
<dbReference type="SUPFAM" id="SSF53623">
    <property type="entry name" value="MurD-like peptide ligases, catalytic domain"/>
    <property type="match status" value="1"/>
</dbReference>
<dbReference type="SUPFAM" id="SSF53244">
    <property type="entry name" value="MurD-like peptide ligases, peptide-binding domain"/>
    <property type="match status" value="1"/>
</dbReference>
<evidence type="ECO:0000256" key="3">
    <source>
        <dbReference type="ARBA" id="ARBA00013025"/>
    </source>
</evidence>
<dbReference type="Proteomes" id="UP000469292">
    <property type="component" value="Unassembled WGS sequence"/>
</dbReference>
<evidence type="ECO:0000256" key="2">
    <source>
        <dbReference type="ARBA" id="ARBA00008276"/>
    </source>
</evidence>
<dbReference type="PANTHER" id="PTHR11136:SF0">
    <property type="entry name" value="DIHYDROFOLATE SYNTHETASE-RELATED"/>
    <property type="match status" value="1"/>
</dbReference>
<accession>A0A6I5N0T4</accession>
<dbReference type="InterPro" id="IPR004101">
    <property type="entry name" value="Mur_ligase_C"/>
</dbReference>
<dbReference type="GO" id="GO:0004326">
    <property type="term" value="F:tetrahydrofolylpolyglutamate synthase activity"/>
    <property type="evidence" value="ECO:0007669"/>
    <property type="project" value="UniProtKB-EC"/>
</dbReference>
<comment type="catalytic activity">
    <reaction evidence="10">
        <text>(6S)-5,6,7,8-tetrahydrofolyl-(gamma-L-Glu)(n) + L-glutamate + ATP = (6S)-5,6,7,8-tetrahydrofolyl-(gamma-L-Glu)(n+1) + ADP + phosphate + H(+)</text>
        <dbReference type="Rhea" id="RHEA:10580"/>
        <dbReference type="Rhea" id="RHEA-COMP:14738"/>
        <dbReference type="Rhea" id="RHEA-COMP:14740"/>
        <dbReference type="ChEBI" id="CHEBI:15378"/>
        <dbReference type="ChEBI" id="CHEBI:29985"/>
        <dbReference type="ChEBI" id="CHEBI:30616"/>
        <dbReference type="ChEBI" id="CHEBI:43474"/>
        <dbReference type="ChEBI" id="CHEBI:141005"/>
        <dbReference type="ChEBI" id="CHEBI:456216"/>
        <dbReference type="EC" id="6.3.2.17"/>
    </reaction>
</comment>
<keyword evidence="7" id="KW-0067">ATP-binding</keyword>
<evidence type="ECO:0000256" key="10">
    <source>
        <dbReference type="ARBA" id="ARBA00047493"/>
    </source>
</evidence>
<dbReference type="Pfam" id="PF02875">
    <property type="entry name" value="Mur_ligase_C"/>
    <property type="match status" value="1"/>
</dbReference>
<dbReference type="Gene3D" id="3.40.1190.10">
    <property type="entry name" value="Mur-like, catalytic domain"/>
    <property type="match status" value="1"/>
</dbReference>
<comment type="similarity">
    <text evidence="2">Belongs to the folylpolyglutamate synthase family.</text>
</comment>
<evidence type="ECO:0000256" key="7">
    <source>
        <dbReference type="ARBA" id="ARBA00022840"/>
    </source>
</evidence>
<evidence type="ECO:0000259" key="12">
    <source>
        <dbReference type="Pfam" id="PF02875"/>
    </source>
</evidence>
<keyword evidence="5" id="KW-0479">Metal-binding</keyword>
<organism evidence="13 14">
    <name type="scientific">Bifidobacterium choloepi</name>
    <dbReference type="NCBI Taxonomy" id="2614131"/>
    <lineage>
        <taxon>Bacteria</taxon>
        <taxon>Bacillati</taxon>
        <taxon>Actinomycetota</taxon>
        <taxon>Actinomycetes</taxon>
        <taxon>Bifidobacteriales</taxon>
        <taxon>Bifidobacteriaceae</taxon>
        <taxon>Bifidobacterium</taxon>
    </lineage>
</organism>
<dbReference type="PANTHER" id="PTHR11136">
    <property type="entry name" value="FOLYLPOLYGLUTAMATE SYNTHASE-RELATED"/>
    <property type="match status" value="1"/>
</dbReference>
<comment type="cofactor">
    <cofactor evidence="1">
        <name>Mg(2+)</name>
        <dbReference type="ChEBI" id="CHEBI:18420"/>
    </cofactor>
</comment>
<keyword evidence="8" id="KW-0460">Magnesium</keyword>
<dbReference type="InterPro" id="IPR018109">
    <property type="entry name" value="Folylpolyglutamate_synth_CS"/>
</dbReference>
<dbReference type="GO" id="GO:0046872">
    <property type="term" value="F:metal ion binding"/>
    <property type="evidence" value="ECO:0007669"/>
    <property type="project" value="UniProtKB-KW"/>
</dbReference>
<protein>
    <recommendedName>
        <fullName evidence="3">tetrahydrofolate synthase</fullName>
        <ecNumber evidence="3">6.3.2.17</ecNumber>
    </recommendedName>
    <alternativeName>
        <fullName evidence="9">Tetrahydrofolylpolyglutamate synthase</fullName>
    </alternativeName>
</protein>
<feature type="compositionally biased region" description="Acidic residues" evidence="11">
    <location>
        <begin position="572"/>
        <end position="591"/>
    </location>
</feature>
<dbReference type="EMBL" id="VYSG01000002">
    <property type="protein sequence ID" value="NEG70076.1"/>
    <property type="molecule type" value="Genomic_DNA"/>
</dbReference>
<evidence type="ECO:0000313" key="13">
    <source>
        <dbReference type="EMBL" id="NEG70076.1"/>
    </source>
</evidence>
<dbReference type="FunFam" id="3.40.1190.10:FF:000011">
    <property type="entry name" value="Folylpolyglutamate synthase/dihydrofolate synthase"/>
    <property type="match status" value="1"/>
</dbReference>
<keyword evidence="14" id="KW-1185">Reference proteome</keyword>
<name>A0A6I5N0T4_9BIFI</name>
<evidence type="ECO:0000256" key="8">
    <source>
        <dbReference type="ARBA" id="ARBA00022842"/>
    </source>
</evidence>
<dbReference type="AlphaFoldDB" id="A0A6I5N0T4"/>
<feature type="region of interest" description="Disordered" evidence="11">
    <location>
        <begin position="564"/>
        <end position="591"/>
    </location>
</feature>
<dbReference type="GO" id="GO:0005524">
    <property type="term" value="F:ATP binding"/>
    <property type="evidence" value="ECO:0007669"/>
    <property type="project" value="UniProtKB-KW"/>
</dbReference>
<keyword evidence="4" id="KW-0436">Ligase</keyword>
<evidence type="ECO:0000256" key="1">
    <source>
        <dbReference type="ARBA" id="ARBA00001946"/>
    </source>
</evidence>
<feature type="domain" description="Mur ligase C-terminal" evidence="12">
    <location>
        <begin position="334"/>
        <end position="449"/>
    </location>
</feature>
<evidence type="ECO:0000256" key="4">
    <source>
        <dbReference type="ARBA" id="ARBA00022598"/>
    </source>
</evidence>
<proteinExistence type="inferred from homology"/>
<dbReference type="GO" id="GO:0005737">
    <property type="term" value="C:cytoplasm"/>
    <property type="evidence" value="ECO:0007669"/>
    <property type="project" value="TreeGrafter"/>
</dbReference>
<keyword evidence="6" id="KW-0547">Nucleotide-binding</keyword>
<sequence length="591" mass="63760">MREVERDIMSRPSERNTTNLDLRRMKMILDVFGHPEESFRVIHVTGTNGKGSTARMAEALCRAYGMRTGLFTSPHLEHVNERIAIDGQQIADDDFVDLWTQVRDLVALVDAKMDAEGSPRMSFFEVLTAMAIWKFADAPVDVAIVEVGMGGRWDATNVLDADAAVLGPIDMDHMAWLGPTVQDIAGEKVGIIKDGCTVVVEPQPHEDEVMPIIEQAVAEHGATLIYDPGADGTPVTSLEQLADDTGLGVAELQSRGVRVAEDEVVTRTPAVGGQLCTFSTPTGTYEDVPVAKFGEHQAHNALAALCAAEAVIPVNGPLDGDLVAEALSSVKIPGRIEQIRTSPTIIIDGGHNVNAAEALRAAIEENYDFQQLVAVVAMMGDKQVEEYLGVLEPVVSELIVTENSWKERCMPADELGKIAAKVFGAERVTVVPDLPDAIQAAVDRVDSEDELGVGYGHGVLICGSFVTAGDARLLLKESVHPDLKLTKEERIHRPNVDPDGRKVAESLRNNAHDSSAGANPDDFDVTDEAELDYETNTDTDFDVFNVLDISTDAAGDVEVDENIYADSGLSDEQLDNIEDAPEVAETETDEG</sequence>
<dbReference type="EC" id="6.3.2.17" evidence="3"/>